<sequence length="554" mass="60248">MFFNVKGLLPAFLVNSILLFLLCGLSKAFAEADGNWRGELVIQDNIVLPIGLVINTKNNTLSLDSPIQEMLAHVPSKFSVEGNKVSFNDENLKATFEGEIVGDVLEGVFTQGKSRPLTLHRLKQKDLNRMSFEGKYSGDLVINSENSLPIVLRVAVIKNGYSGVLDSPAQNSFGIPVQDIKLDNTSLSFSSKMLNATFAGKSNTNSEADMAYAGTFIQGMPMSLTLTKVTPENASQQFKTPTFGEKGGSIAIISPNKSVTRFFQNTSNETRYEIGSVTKTFTAYLLAKQVVSEKLSLDSHLETVFPIAANSKNNKINKISMQSLAAHISGLERNPPSLENRKDPRNPFADITQSQLSEDLKNTQLGKTSYQYSNFAYAILGEALAINERSTFAAEISEHILNPLAMNNTYVASDTSSDSDKLITGYTQTGQSVIPWHFGAASGAGAIVSNIDDMIAYTNHMMTIAKENTSLATLLFTPVTSISCCEQGLAWLIMEDSEGKKFAWHNGMTGGFSSFLGFYLDGSRAVVLLNNQAVSIDALGHKLLTDTSVNIQEI</sequence>
<protein>
    <submittedName>
        <fullName evidence="2">Serine hydrolase domain-containing protein</fullName>
        <ecNumber evidence="2">3.1.1.103</ecNumber>
    </submittedName>
</protein>
<evidence type="ECO:0000313" key="3">
    <source>
        <dbReference type="Proteomes" id="UP001253545"/>
    </source>
</evidence>
<dbReference type="EMBL" id="JAVRHX010000005">
    <property type="protein sequence ID" value="MDT0596060.1"/>
    <property type="molecule type" value="Genomic_DNA"/>
</dbReference>
<dbReference type="GO" id="GO:0016787">
    <property type="term" value="F:hydrolase activity"/>
    <property type="evidence" value="ECO:0007669"/>
    <property type="project" value="UniProtKB-KW"/>
</dbReference>
<dbReference type="RefSeq" id="WP_311369587.1">
    <property type="nucleotide sequence ID" value="NZ_JAVRHX010000005.1"/>
</dbReference>
<dbReference type="InterPro" id="IPR012338">
    <property type="entry name" value="Beta-lactam/transpept-like"/>
</dbReference>
<dbReference type="InterPro" id="IPR001466">
    <property type="entry name" value="Beta-lactam-related"/>
</dbReference>
<dbReference type="Pfam" id="PF00144">
    <property type="entry name" value="Beta-lactamase"/>
    <property type="match status" value="1"/>
</dbReference>
<dbReference type="PANTHER" id="PTHR46825:SF9">
    <property type="entry name" value="BETA-LACTAMASE-RELATED DOMAIN-CONTAINING PROTEIN"/>
    <property type="match status" value="1"/>
</dbReference>
<dbReference type="EC" id="3.1.1.103" evidence="2"/>
<dbReference type="PANTHER" id="PTHR46825">
    <property type="entry name" value="D-ALANYL-D-ALANINE-CARBOXYPEPTIDASE/ENDOPEPTIDASE AMPH"/>
    <property type="match status" value="1"/>
</dbReference>
<organism evidence="2 3">
    <name type="scientific">Glaciecola petra</name>
    <dbReference type="NCBI Taxonomy" id="3075602"/>
    <lineage>
        <taxon>Bacteria</taxon>
        <taxon>Pseudomonadati</taxon>
        <taxon>Pseudomonadota</taxon>
        <taxon>Gammaproteobacteria</taxon>
        <taxon>Alteromonadales</taxon>
        <taxon>Alteromonadaceae</taxon>
        <taxon>Glaciecola</taxon>
    </lineage>
</organism>
<dbReference type="SUPFAM" id="SSF56601">
    <property type="entry name" value="beta-lactamase/transpeptidase-like"/>
    <property type="match status" value="1"/>
</dbReference>
<comment type="caution">
    <text evidence="2">The sequence shown here is derived from an EMBL/GenBank/DDBJ whole genome shotgun (WGS) entry which is preliminary data.</text>
</comment>
<reference evidence="2 3" key="1">
    <citation type="submission" date="2023-09" db="EMBL/GenBank/DDBJ databases">
        <authorList>
            <person name="Rey-Velasco X."/>
        </authorList>
    </citation>
    <scope>NUCLEOTIDE SEQUENCE [LARGE SCALE GENOMIC DNA]</scope>
    <source>
        <strain evidence="2 3">P117</strain>
    </source>
</reference>
<feature type="domain" description="Beta-lactamase-related" evidence="1">
    <location>
        <begin position="246"/>
        <end position="535"/>
    </location>
</feature>
<evidence type="ECO:0000259" key="1">
    <source>
        <dbReference type="Pfam" id="PF00144"/>
    </source>
</evidence>
<gene>
    <name evidence="2" type="ORF">RM552_14495</name>
</gene>
<keyword evidence="3" id="KW-1185">Reference proteome</keyword>
<keyword evidence="2" id="KW-0378">Hydrolase</keyword>
<dbReference type="Proteomes" id="UP001253545">
    <property type="component" value="Unassembled WGS sequence"/>
</dbReference>
<evidence type="ECO:0000313" key="2">
    <source>
        <dbReference type="EMBL" id="MDT0596060.1"/>
    </source>
</evidence>
<proteinExistence type="predicted"/>
<accession>A0ABU2ZUH9</accession>
<dbReference type="InterPro" id="IPR050491">
    <property type="entry name" value="AmpC-like"/>
</dbReference>
<dbReference type="Gene3D" id="3.40.710.10">
    <property type="entry name" value="DD-peptidase/beta-lactamase superfamily"/>
    <property type="match status" value="1"/>
</dbReference>
<name>A0ABU2ZUH9_9ALTE</name>